<evidence type="ECO:0000313" key="3">
    <source>
        <dbReference type="Proteomes" id="UP000030153"/>
    </source>
</evidence>
<dbReference type="Proteomes" id="UP000030153">
    <property type="component" value="Unassembled WGS sequence"/>
</dbReference>
<name>A0A0A2UXK7_9BACI</name>
<proteinExistence type="predicted"/>
<comment type="caution">
    <text evidence="2">The sequence shown here is derived from an EMBL/GenBank/DDBJ whole genome shotgun (WGS) entry which is preliminary data.</text>
</comment>
<accession>A0A0A2UXK7</accession>
<reference evidence="2 3" key="1">
    <citation type="submission" date="2013-08" db="EMBL/GenBank/DDBJ databases">
        <title>Genome of Pontibacillus chungwhensis.</title>
        <authorList>
            <person name="Wang Q."/>
            <person name="Wang G."/>
        </authorList>
    </citation>
    <scope>NUCLEOTIDE SEQUENCE [LARGE SCALE GENOMIC DNA]</scope>
    <source>
        <strain evidence="2 3">BH030062</strain>
    </source>
</reference>
<keyword evidence="1" id="KW-0472">Membrane</keyword>
<sequence length="116" mass="13122">MQPELSRERIVRCPKCRSDQITGNKRGYSFKQIGKMFITMIGIGLLILIISNLLRATLSTLLIEIEVLYLLFTTALPIAYYMCFISALPVSLLYGLKGRNNLINSCMQCGSQWTPK</sequence>
<gene>
    <name evidence="2" type="ORF">N780_19995</name>
</gene>
<keyword evidence="1" id="KW-1133">Transmembrane helix</keyword>
<keyword evidence="1" id="KW-0812">Transmembrane</keyword>
<keyword evidence="3" id="KW-1185">Reference proteome</keyword>
<dbReference type="AlphaFoldDB" id="A0A0A2UXK7"/>
<evidence type="ECO:0000256" key="1">
    <source>
        <dbReference type="SAM" id="Phobius"/>
    </source>
</evidence>
<evidence type="ECO:0000313" key="2">
    <source>
        <dbReference type="EMBL" id="KGP91483.1"/>
    </source>
</evidence>
<feature type="transmembrane region" description="Helical" evidence="1">
    <location>
        <begin position="78"/>
        <end position="96"/>
    </location>
</feature>
<dbReference type="EMBL" id="AVBG01000006">
    <property type="protein sequence ID" value="KGP91483.1"/>
    <property type="molecule type" value="Genomic_DNA"/>
</dbReference>
<feature type="transmembrane region" description="Helical" evidence="1">
    <location>
        <begin position="36"/>
        <end position="58"/>
    </location>
</feature>
<protein>
    <submittedName>
        <fullName evidence="2">Uncharacterized protein</fullName>
    </submittedName>
</protein>
<organism evidence="2 3">
    <name type="scientific">Pontibacillus chungwhensis BH030062</name>
    <dbReference type="NCBI Taxonomy" id="1385513"/>
    <lineage>
        <taxon>Bacteria</taxon>
        <taxon>Bacillati</taxon>
        <taxon>Bacillota</taxon>
        <taxon>Bacilli</taxon>
        <taxon>Bacillales</taxon>
        <taxon>Bacillaceae</taxon>
        <taxon>Pontibacillus</taxon>
    </lineage>
</organism>
<dbReference type="eggNOG" id="ENOG5033154">
    <property type="taxonomic scope" value="Bacteria"/>
</dbReference>